<comment type="function">
    <text evidence="5">Part of a binding-protein-dependent transport system for a sugar.</text>
</comment>
<evidence type="ECO:0000313" key="9">
    <source>
        <dbReference type="Proteomes" id="UP001208935"/>
    </source>
</evidence>
<comment type="similarity">
    <text evidence="2">Belongs to the bacterial solute-binding protein 1 family.</text>
</comment>
<evidence type="ECO:0000256" key="7">
    <source>
        <dbReference type="SAM" id="MobiDB-lite"/>
    </source>
</evidence>
<protein>
    <recommendedName>
        <fullName evidence="6">Probable sugar-binding periplasmic protein</fullName>
    </recommendedName>
</protein>
<evidence type="ECO:0000256" key="6">
    <source>
        <dbReference type="ARBA" id="ARBA00049753"/>
    </source>
</evidence>
<reference evidence="9" key="1">
    <citation type="submission" date="2023-07" db="EMBL/GenBank/DDBJ databases">
        <title>Verminephrobacter genomes.</title>
        <authorList>
            <person name="Lund M.B."/>
        </authorList>
    </citation>
    <scope>NUCLEOTIDE SEQUENCE [LARGE SCALE GENOMIC DNA]</scope>
    <source>
        <strain evidence="9">AtM5-05</strain>
    </source>
</reference>
<dbReference type="Pfam" id="PF01547">
    <property type="entry name" value="SBP_bac_1"/>
    <property type="match status" value="1"/>
</dbReference>
<evidence type="ECO:0000256" key="3">
    <source>
        <dbReference type="ARBA" id="ARBA00022448"/>
    </source>
</evidence>
<keyword evidence="4" id="KW-0732">Signal</keyword>
<dbReference type="PANTHER" id="PTHR43649:SF28">
    <property type="entry name" value="BINDING PROTEIN COMPONENT OF ABC SUGAR TRANSPORTER-RELATED"/>
    <property type="match status" value="1"/>
</dbReference>
<dbReference type="EMBL" id="QZCW01000002">
    <property type="protein sequence ID" value="MCW5321271.1"/>
    <property type="molecule type" value="Genomic_DNA"/>
</dbReference>
<keyword evidence="9" id="KW-1185">Reference proteome</keyword>
<dbReference type="Gene3D" id="3.40.190.10">
    <property type="entry name" value="Periplasmic binding protein-like II"/>
    <property type="match status" value="2"/>
</dbReference>
<dbReference type="SUPFAM" id="SSF53850">
    <property type="entry name" value="Periplasmic binding protein-like II"/>
    <property type="match status" value="1"/>
</dbReference>
<organism evidence="8 9">
    <name type="scientific">Verminephrobacter aporrectodeae subsp. tuberculatae</name>
    <dbReference type="NCBI Taxonomy" id="1110392"/>
    <lineage>
        <taxon>Bacteria</taxon>
        <taxon>Pseudomonadati</taxon>
        <taxon>Pseudomonadota</taxon>
        <taxon>Betaproteobacteria</taxon>
        <taxon>Burkholderiales</taxon>
        <taxon>Comamonadaceae</taxon>
        <taxon>Verminephrobacter</taxon>
    </lineage>
</organism>
<dbReference type="PANTHER" id="PTHR43649">
    <property type="entry name" value="ARABINOSE-BINDING PROTEIN-RELATED"/>
    <property type="match status" value="1"/>
</dbReference>
<name>A0ABT3KSI9_9BURK</name>
<evidence type="ECO:0000256" key="1">
    <source>
        <dbReference type="ARBA" id="ARBA00004418"/>
    </source>
</evidence>
<proteinExistence type="inferred from homology"/>
<evidence type="ECO:0000313" key="8">
    <source>
        <dbReference type="EMBL" id="MCW5321271.1"/>
    </source>
</evidence>
<evidence type="ECO:0000256" key="2">
    <source>
        <dbReference type="ARBA" id="ARBA00008520"/>
    </source>
</evidence>
<comment type="subcellular location">
    <subcellularLocation>
        <location evidence="1">Periplasm</location>
    </subcellularLocation>
</comment>
<sequence>MLPVSTRETVAMETPAWWATALIEGLVLMEAGFAMAPLFLKRKTVSSLSPVPGKALMDTGGKTFIFCYLIQTKSDAQPGRKKAPSGASTRSQDKETNLKTTPIFPSAACIRRAVPWVALVLACSARAGESVEVMHWWTSGGETAAVGKFKEALSVRGVEWKDLAVGGADNQRTLLKTRVGKGSPPDAAQINSDVRAYAANPGNLANLNDVAAKGGWDDALPAPVQRYAKLGGKNYVAVPVNVHRNNVMWISAAGLKKIGASAPPKTWDEFFAMAEKARAAGMIPLAMAEDSWVNFMFMQVAYGTMHTDAFRKAFYDADEAALKGPGMVQAFEVMRKARGYSDRSAATRRWNEATQMVIQGKALAQVNGDWVKGEFTLAGKKPNVDYFCIPVPGSGSGHVFSSDAFMFFRNAKSPSAQVALAETLMDKDAQVAFSLIKGSVPVRMDADVSGFDACARQSYADFVAGNKDGTLAAAPSMLQTPARIAAWRDVVLAFWNDDSMTAQQAANRMLAAARAN</sequence>
<evidence type="ECO:0000256" key="4">
    <source>
        <dbReference type="ARBA" id="ARBA00022729"/>
    </source>
</evidence>
<dbReference type="Proteomes" id="UP001208935">
    <property type="component" value="Unassembled WGS sequence"/>
</dbReference>
<gene>
    <name evidence="8" type="ORF">D5039_08900</name>
</gene>
<feature type="region of interest" description="Disordered" evidence="7">
    <location>
        <begin position="76"/>
        <end position="98"/>
    </location>
</feature>
<evidence type="ECO:0000256" key="5">
    <source>
        <dbReference type="ARBA" id="ARBA00049629"/>
    </source>
</evidence>
<dbReference type="InterPro" id="IPR006059">
    <property type="entry name" value="SBP"/>
</dbReference>
<accession>A0ABT3KSI9</accession>
<keyword evidence="3" id="KW-0813">Transport</keyword>
<dbReference type="InterPro" id="IPR050490">
    <property type="entry name" value="Bact_solute-bd_prot1"/>
</dbReference>
<comment type="caution">
    <text evidence="8">The sequence shown here is derived from an EMBL/GenBank/DDBJ whole genome shotgun (WGS) entry which is preliminary data.</text>
</comment>